<name>A0A142CSP7_9EURY</name>
<dbReference type="STRING" id="53952.A0127_00725"/>
<protein>
    <submittedName>
        <fullName evidence="1">Uncharacterized protein</fullName>
    </submittedName>
</protein>
<dbReference type="EMBL" id="CP014750">
    <property type="protein sequence ID" value="AMQ17799.1"/>
    <property type="molecule type" value="Genomic_DNA"/>
</dbReference>
<evidence type="ECO:0000313" key="2">
    <source>
        <dbReference type="Proteomes" id="UP000073604"/>
    </source>
</evidence>
<evidence type="ECO:0000313" key="1">
    <source>
        <dbReference type="EMBL" id="AMQ17799.1"/>
    </source>
</evidence>
<sequence length="87" mass="10301">MMEFIDREREWGKQTLLEVLSVLQAIEFADYSEKTREKALQKLSSAVKELSRKDPTLENLLRLGLYTYAVELVREGRWEELGKLRRV</sequence>
<accession>A0A142CSP7</accession>
<keyword evidence="2" id="KW-1185">Reference proteome</keyword>
<organism evidence="1 2">
    <name type="scientific">Thermococcus peptonophilus</name>
    <dbReference type="NCBI Taxonomy" id="53952"/>
    <lineage>
        <taxon>Archaea</taxon>
        <taxon>Methanobacteriati</taxon>
        <taxon>Methanobacteriota</taxon>
        <taxon>Thermococci</taxon>
        <taxon>Thermococcales</taxon>
        <taxon>Thermococcaceae</taxon>
        <taxon>Thermococcus</taxon>
    </lineage>
</organism>
<reference evidence="2" key="1">
    <citation type="submission" date="2016-03" db="EMBL/GenBank/DDBJ databases">
        <authorList>
            <person name="Oger P.M."/>
        </authorList>
    </citation>
    <scope>NUCLEOTIDE SEQUENCE [LARGE SCALE GENOMIC DNA]</scope>
    <source>
        <strain evidence="2">OG-1</strain>
    </source>
</reference>
<dbReference type="AlphaFoldDB" id="A0A142CSP7"/>
<dbReference type="KEGG" id="tpep:A0127_00725"/>
<proteinExistence type="predicted"/>
<dbReference type="Proteomes" id="UP000073604">
    <property type="component" value="Chromosome"/>
</dbReference>
<gene>
    <name evidence="1" type="ORF">A0127_00725</name>
</gene>